<organism evidence="2 3">
    <name type="scientific">Brachionus plicatilis</name>
    <name type="common">Marine rotifer</name>
    <name type="synonym">Brachionus muelleri</name>
    <dbReference type="NCBI Taxonomy" id="10195"/>
    <lineage>
        <taxon>Eukaryota</taxon>
        <taxon>Metazoa</taxon>
        <taxon>Spiralia</taxon>
        <taxon>Gnathifera</taxon>
        <taxon>Rotifera</taxon>
        <taxon>Eurotatoria</taxon>
        <taxon>Monogononta</taxon>
        <taxon>Pseudotrocha</taxon>
        <taxon>Ploima</taxon>
        <taxon>Brachionidae</taxon>
        <taxon>Brachionus</taxon>
    </lineage>
</organism>
<gene>
    <name evidence="2" type="ORF">BpHYR1_012530</name>
</gene>
<name>A0A3M7SCA4_BRAPC</name>
<evidence type="ECO:0000256" key="1">
    <source>
        <dbReference type="SAM" id="MobiDB-lite"/>
    </source>
</evidence>
<keyword evidence="3" id="KW-1185">Reference proteome</keyword>
<dbReference type="AlphaFoldDB" id="A0A3M7SCA4"/>
<evidence type="ECO:0000313" key="3">
    <source>
        <dbReference type="Proteomes" id="UP000276133"/>
    </source>
</evidence>
<dbReference type="Proteomes" id="UP000276133">
    <property type="component" value="Unassembled WGS sequence"/>
</dbReference>
<protein>
    <submittedName>
        <fullName evidence="2">Uncharacterized protein</fullName>
    </submittedName>
</protein>
<dbReference type="EMBL" id="REGN01001634">
    <property type="protein sequence ID" value="RNA33463.1"/>
    <property type="molecule type" value="Genomic_DNA"/>
</dbReference>
<feature type="compositionally biased region" description="Basic residues" evidence="1">
    <location>
        <begin position="79"/>
        <end position="89"/>
    </location>
</feature>
<accession>A0A3M7SCA4</accession>
<evidence type="ECO:0000313" key="2">
    <source>
        <dbReference type="EMBL" id="RNA33463.1"/>
    </source>
</evidence>
<comment type="caution">
    <text evidence="2">The sequence shown here is derived from an EMBL/GenBank/DDBJ whole genome shotgun (WGS) entry which is preliminary data.</text>
</comment>
<dbReference type="OrthoDB" id="10138499at2759"/>
<feature type="region of interest" description="Disordered" evidence="1">
    <location>
        <begin position="70"/>
        <end position="89"/>
    </location>
</feature>
<proteinExistence type="predicted"/>
<sequence>MDSKPDALNDDLQSLNIASNPVKAFALVLEKKSYESVPVSEEANAKVNEVILNTRNNLLCEICLGKGVEKKSKGEWGLRPHKSKAHKNK</sequence>
<reference evidence="2 3" key="1">
    <citation type="journal article" date="2018" name="Sci. Rep.">
        <title>Genomic signatures of local adaptation to the degree of environmental predictability in rotifers.</title>
        <authorList>
            <person name="Franch-Gras L."/>
            <person name="Hahn C."/>
            <person name="Garcia-Roger E.M."/>
            <person name="Carmona M.J."/>
            <person name="Serra M."/>
            <person name="Gomez A."/>
        </authorList>
    </citation>
    <scope>NUCLEOTIDE SEQUENCE [LARGE SCALE GENOMIC DNA]</scope>
    <source>
        <strain evidence="2">HYR1</strain>
    </source>
</reference>